<dbReference type="Pfam" id="PF04679">
    <property type="entry name" value="DNA_ligase_A_C"/>
    <property type="match status" value="1"/>
</dbReference>
<comment type="catalytic activity">
    <reaction evidence="13 14">
        <text>ATP + (deoxyribonucleotide)n-3'-hydroxyl + 5'-phospho-(deoxyribonucleotide)m = (deoxyribonucleotide)n+m + AMP + diphosphate.</text>
        <dbReference type="EC" id="6.5.1.1"/>
    </reaction>
</comment>
<dbReference type="GO" id="GO:0071897">
    <property type="term" value="P:DNA biosynthetic process"/>
    <property type="evidence" value="ECO:0007669"/>
    <property type="project" value="InterPro"/>
</dbReference>
<dbReference type="AlphaFoldDB" id="A0A448YRA6"/>
<dbReference type="FunCoup" id="A0A448YRA6">
    <property type="interactions" value="717"/>
</dbReference>
<dbReference type="FunFam" id="2.40.50.140:FF:000062">
    <property type="entry name" value="DNA ligase"/>
    <property type="match status" value="1"/>
</dbReference>
<feature type="compositionally biased region" description="Basic and acidic residues" evidence="16">
    <location>
        <begin position="56"/>
        <end position="66"/>
    </location>
</feature>
<dbReference type="PROSITE" id="PS50160">
    <property type="entry name" value="DNA_LIGASE_A3"/>
    <property type="match status" value="1"/>
</dbReference>
<keyword evidence="7 14" id="KW-0227">DNA damage</keyword>
<keyword evidence="10 14" id="KW-0234">DNA repair</keyword>
<dbReference type="GO" id="GO:0006310">
    <property type="term" value="P:DNA recombination"/>
    <property type="evidence" value="ECO:0007669"/>
    <property type="project" value="UniProtKB-KW"/>
</dbReference>
<dbReference type="Proteomes" id="UP000290900">
    <property type="component" value="Unassembled WGS sequence"/>
</dbReference>
<evidence type="ECO:0000256" key="9">
    <source>
        <dbReference type="ARBA" id="ARBA00023172"/>
    </source>
</evidence>
<dbReference type="SUPFAM" id="SSF117018">
    <property type="entry name" value="ATP-dependent DNA ligase DNA-binding domain"/>
    <property type="match status" value="1"/>
</dbReference>
<evidence type="ECO:0000259" key="17">
    <source>
        <dbReference type="PROSITE" id="PS50160"/>
    </source>
</evidence>
<comment type="similarity">
    <text evidence="2 15">Belongs to the ATP-dependent DNA ligase family.</text>
</comment>
<proteinExistence type="inferred from homology"/>
<dbReference type="InterPro" id="IPR036599">
    <property type="entry name" value="DNA_ligase_N_sf"/>
</dbReference>
<dbReference type="Gene3D" id="3.30.470.30">
    <property type="entry name" value="DNA ligase/mRNA capping enzyme"/>
    <property type="match status" value="1"/>
</dbReference>
<keyword evidence="6 14" id="KW-0547">Nucleotide-binding</keyword>
<dbReference type="GO" id="GO:1903461">
    <property type="term" value="P:Okazaki fragment processing involved in mitotic DNA replication"/>
    <property type="evidence" value="ECO:0007669"/>
    <property type="project" value="TreeGrafter"/>
</dbReference>
<evidence type="ECO:0000256" key="1">
    <source>
        <dbReference type="ARBA" id="ARBA00004123"/>
    </source>
</evidence>
<evidence type="ECO:0000313" key="18">
    <source>
        <dbReference type="EMBL" id="VEU23427.1"/>
    </source>
</evidence>
<evidence type="ECO:0000256" key="8">
    <source>
        <dbReference type="ARBA" id="ARBA00022840"/>
    </source>
</evidence>
<dbReference type="CDD" id="cd07969">
    <property type="entry name" value="OBF_DNA_ligase_I"/>
    <property type="match status" value="1"/>
</dbReference>
<evidence type="ECO:0000256" key="14">
    <source>
        <dbReference type="RuleBase" id="RU000617"/>
    </source>
</evidence>
<dbReference type="GO" id="GO:0003910">
    <property type="term" value="F:DNA ligase (ATP) activity"/>
    <property type="evidence" value="ECO:0007669"/>
    <property type="project" value="UniProtKB-EC"/>
</dbReference>
<dbReference type="EC" id="6.5.1.1" evidence="14"/>
<sequence>MPSHQQTLTKFFGGSIRGNSASKKSEEGESITSTENDGVERSRSRSRSGGRGRSRSGSDHSSELRAAKKAKTGISGKETLAEEVVDSTSSEREAIPESKSVLVDDDIENHRVKNELHDAEDLLRIDNEVHRARNPSKIIANKPIPYAALCDVFEKLEEEAGRLKNLAIASEFFCDLLRKSSKGERKSDGEGPAAQNLIEVTYLMINRLGPDYEPDLELGLGETLLLKALGQSTGREMRHIRDDYHKLGDIGKVAQISRSRQPIMFKPKSLTIHQVFNNLTEIAKSTGNSSQSKKIGIINRMLAACEGQEAKFLMRSLEGKLRINFGEKSVLMALAKAFVEFEGGEQGDNDINAKALVIAQEQIKEAFSQTPNYEMIVRNSLKYGISHVAEHCTLKPGIPVKPMLAKPTKSISEIMDTLQGQTFTCEYKYDGERAQIHLMPNGDMRVYSRNSENMTERYPDLIPVVQELRAENPEIESLILDSECVAWDTEAHKILPFQVLSTRKRKDVQEKDIKVRVCLFVFDMLFYNGEPIIQKPLNERREFLYKHVKQIPQKLQFATKLDSTSTEEMSAFLDQSVHDSCEGLMIKSLYGSGSRYEPSKRSRNWLKLKKDYLEGVGDSLDLVVIGGYIGKGKRTGWYGGFLLASYNQDTGEYESVCKIGTGFSEELLANLREQLKPKEISQPKASYVYSRDNSNAEPDIWFEPYMVFEVKVADLTTSPIYKSGASYFGDGEKGISLRFPRFIQIRQDKSTEDATSSEQIVEMFESQAVMQ</sequence>
<protein>
    <recommendedName>
        <fullName evidence="14">DNA ligase</fullName>
        <ecNumber evidence="14">6.5.1.1</ecNumber>
    </recommendedName>
</protein>
<evidence type="ECO:0000256" key="12">
    <source>
        <dbReference type="ARBA" id="ARBA00023306"/>
    </source>
</evidence>
<dbReference type="GO" id="GO:0051301">
    <property type="term" value="P:cell division"/>
    <property type="evidence" value="ECO:0007669"/>
    <property type="project" value="UniProtKB-KW"/>
</dbReference>
<dbReference type="InterPro" id="IPR012308">
    <property type="entry name" value="DNA_ligase_ATP-dep_N"/>
</dbReference>
<evidence type="ECO:0000256" key="2">
    <source>
        <dbReference type="ARBA" id="ARBA00007572"/>
    </source>
</evidence>
<dbReference type="EMBL" id="CAACVR010000045">
    <property type="protein sequence ID" value="VEU23427.1"/>
    <property type="molecule type" value="Genomic_DNA"/>
</dbReference>
<evidence type="ECO:0000256" key="13">
    <source>
        <dbReference type="ARBA" id="ARBA00034003"/>
    </source>
</evidence>
<evidence type="ECO:0000256" key="6">
    <source>
        <dbReference type="ARBA" id="ARBA00022741"/>
    </source>
</evidence>
<keyword evidence="5" id="KW-0235">DNA replication</keyword>
<evidence type="ECO:0000256" key="3">
    <source>
        <dbReference type="ARBA" id="ARBA00022598"/>
    </source>
</evidence>
<dbReference type="FunFam" id="3.30.470.30:FF:000002">
    <property type="entry name" value="DNA ligase"/>
    <property type="match status" value="1"/>
</dbReference>
<comment type="subcellular location">
    <subcellularLocation>
        <location evidence="1">Nucleus</location>
    </subcellularLocation>
</comment>
<keyword evidence="3 14" id="KW-0436">Ligase</keyword>
<organism evidence="18 19">
    <name type="scientific">Brettanomyces naardenensis</name>
    <name type="common">Yeast</name>
    <dbReference type="NCBI Taxonomy" id="13370"/>
    <lineage>
        <taxon>Eukaryota</taxon>
        <taxon>Fungi</taxon>
        <taxon>Dikarya</taxon>
        <taxon>Ascomycota</taxon>
        <taxon>Saccharomycotina</taxon>
        <taxon>Pichiomycetes</taxon>
        <taxon>Pichiales</taxon>
        <taxon>Pichiaceae</taxon>
        <taxon>Brettanomyces</taxon>
    </lineage>
</organism>
<dbReference type="CDD" id="cd07900">
    <property type="entry name" value="Adenylation_DNA_ligase_I_Euk"/>
    <property type="match status" value="1"/>
</dbReference>
<dbReference type="GO" id="GO:0003677">
    <property type="term" value="F:DNA binding"/>
    <property type="evidence" value="ECO:0007669"/>
    <property type="project" value="InterPro"/>
</dbReference>
<dbReference type="InterPro" id="IPR012340">
    <property type="entry name" value="NA-bd_OB-fold"/>
</dbReference>
<dbReference type="STRING" id="13370.A0A448YRA6"/>
<keyword evidence="12" id="KW-0131">Cell cycle</keyword>
<dbReference type="PROSITE" id="PS00697">
    <property type="entry name" value="DNA_LIGASE_A1"/>
    <property type="match status" value="1"/>
</dbReference>
<dbReference type="Gene3D" id="3.30.1490.70">
    <property type="match status" value="1"/>
</dbReference>
<evidence type="ECO:0000256" key="11">
    <source>
        <dbReference type="ARBA" id="ARBA00023242"/>
    </source>
</evidence>
<evidence type="ECO:0000256" key="15">
    <source>
        <dbReference type="RuleBase" id="RU004196"/>
    </source>
</evidence>
<dbReference type="GO" id="GO:0005739">
    <property type="term" value="C:mitochondrion"/>
    <property type="evidence" value="ECO:0007669"/>
    <property type="project" value="TreeGrafter"/>
</dbReference>
<dbReference type="InterPro" id="IPR016059">
    <property type="entry name" value="DNA_ligase_ATP-dep_CS"/>
</dbReference>
<evidence type="ECO:0000256" key="16">
    <source>
        <dbReference type="SAM" id="MobiDB-lite"/>
    </source>
</evidence>
<evidence type="ECO:0000256" key="7">
    <source>
        <dbReference type="ARBA" id="ARBA00022763"/>
    </source>
</evidence>
<feature type="region of interest" description="Disordered" evidence="16">
    <location>
        <begin position="1"/>
        <end position="102"/>
    </location>
</feature>
<evidence type="ECO:0000256" key="10">
    <source>
        <dbReference type="ARBA" id="ARBA00023204"/>
    </source>
</evidence>
<dbReference type="InParanoid" id="A0A448YRA6"/>
<dbReference type="InterPro" id="IPR012310">
    <property type="entry name" value="DNA_ligase_ATP-dep_cent"/>
</dbReference>
<dbReference type="PANTHER" id="PTHR45674:SF4">
    <property type="entry name" value="DNA LIGASE 1"/>
    <property type="match status" value="1"/>
</dbReference>
<keyword evidence="11" id="KW-0539">Nucleus</keyword>
<dbReference type="Gene3D" id="2.40.50.140">
    <property type="entry name" value="Nucleic acid-binding proteins"/>
    <property type="match status" value="1"/>
</dbReference>
<keyword evidence="9 14" id="KW-0233">DNA recombination</keyword>
<dbReference type="SUPFAM" id="SSF50249">
    <property type="entry name" value="Nucleic acid-binding proteins"/>
    <property type="match status" value="1"/>
</dbReference>
<dbReference type="PROSITE" id="PS00333">
    <property type="entry name" value="DNA_LIGASE_A2"/>
    <property type="match status" value="1"/>
</dbReference>
<dbReference type="OrthoDB" id="206088at2759"/>
<dbReference type="GO" id="GO:0005634">
    <property type="term" value="C:nucleus"/>
    <property type="evidence" value="ECO:0007669"/>
    <property type="project" value="UniProtKB-SubCell"/>
</dbReference>
<dbReference type="InterPro" id="IPR000977">
    <property type="entry name" value="DNA_ligase_ATP-dep"/>
</dbReference>
<dbReference type="NCBIfam" id="TIGR00574">
    <property type="entry name" value="dnl1"/>
    <property type="match status" value="1"/>
</dbReference>
<dbReference type="GO" id="GO:0006281">
    <property type="term" value="P:DNA repair"/>
    <property type="evidence" value="ECO:0007669"/>
    <property type="project" value="UniProtKB-KW"/>
</dbReference>
<evidence type="ECO:0000313" key="19">
    <source>
        <dbReference type="Proteomes" id="UP000290900"/>
    </source>
</evidence>
<dbReference type="GO" id="GO:0005524">
    <property type="term" value="F:ATP binding"/>
    <property type="evidence" value="ECO:0007669"/>
    <property type="project" value="UniProtKB-KW"/>
</dbReference>
<keyword evidence="8 14" id="KW-0067">ATP-binding</keyword>
<keyword evidence="19" id="KW-1185">Reference proteome</keyword>
<gene>
    <name evidence="18" type="ORF">BRENAR_LOCUS4157</name>
</gene>
<dbReference type="PANTHER" id="PTHR45674">
    <property type="entry name" value="DNA LIGASE 1/3 FAMILY MEMBER"/>
    <property type="match status" value="1"/>
</dbReference>
<dbReference type="InterPro" id="IPR050191">
    <property type="entry name" value="ATP-dep_DNA_ligase"/>
</dbReference>
<name>A0A448YRA6_BRENA</name>
<evidence type="ECO:0000256" key="5">
    <source>
        <dbReference type="ARBA" id="ARBA00022705"/>
    </source>
</evidence>
<dbReference type="Gene3D" id="1.10.3260.10">
    <property type="entry name" value="DNA ligase, ATP-dependent, N-terminal domain"/>
    <property type="match status" value="1"/>
</dbReference>
<dbReference type="Pfam" id="PF04675">
    <property type="entry name" value="DNA_ligase_A_N"/>
    <property type="match status" value="1"/>
</dbReference>
<accession>A0A448YRA6</accession>
<dbReference type="SUPFAM" id="SSF56091">
    <property type="entry name" value="DNA ligase/mRNA capping enzyme, catalytic domain"/>
    <property type="match status" value="1"/>
</dbReference>
<feature type="compositionally biased region" description="Basic residues" evidence="16">
    <location>
        <begin position="44"/>
        <end position="54"/>
    </location>
</feature>
<keyword evidence="4" id="KW-0132">Cell division</keyword>
<dbReference type="Pfam" id="PF01068">
    <property type="entry name" value="DNA_ligase_A_M"/>
    <property type="match status" value="1"/>
</dbReference>
<evidence type="ECO:0000256" key="4">
    <source>
        <dbReference type="ARBA" id="ARBA00022618"/>
    </source>
</evidence>
<reference evidence="18 19" key="1">
    <citation type="submission" date="2018-12" db="EMBL/GenBank/DDBJ databases">
        <authorList>
            <person name="Tiukova I."/>
            <person name="Dainat J."/>
        </authorList>
    </citation>
    <scope>NUCLEOTIDE SEQUENCE [LARGE SCALE GENOMIC DNA]</scope>
</reference>
<dbReference type="InterPro" id="IPR012309">
    <property type="entry name" value="DNA_ligase_ATP-dep_C"/>
</dbReference>
<feature type="domain" description="ATP-dependent DNA ligase family profile" evidence="17">
    <location>
        <begin position="510"/>
        <end position="647"/>
    </location>
</feature>